<dbReference type="Proteomes" id="UP000654918">
    <property type="component" value="Unassembled WGS sequence"/>
</dbReference>
<evidence type="ECO:0000256" key="4">
    <source>
        <dbReference type="RuleBase" id="RU361173"/>
    </source>
</evidence>
<dbReference type="InterPro" id="IPR011050">
    <property type="entry name" value="Pectin_lyase_fold/virulence"/>
</dbReference>
<dbReference type="EMBL" id="WIGO01000470">
    <property type="protein sequence ID" value="KAF6811232.1"/>
    <property type="molecule type" value="Genomic_DNA"/>
</dbReference>
<keyword evidence="8" id="KW-1185">Reference proteome</keyword>
<evidence type="ECO:0000313" key="8">
    <source>
        <dbReference type="Proteomes" id="UP000654918"/>
    </source>
</evidence>
<keyword evidence="4" id="KW-0624">Polysaccharide degradation</keyword>
<protein>
    <submittedName>
        <fullName evidence="7">Pectate lyase 2</fullName>
    </submittedName>
</protein>
<feature type="signal peptide" evidence="5">
    <location>
        <begin position="1"/>
        <end position="18"/>
    </location>
</feature>
<dbReference type="InterPro" id="IPR012334">
    <property type="entry name" value="Pectin_lyas_fold"/>
</dbReference>
<dbReference type="PANTHER" id="PTHR31683">
    <property type="entry name" value="PECTATE LYASE 18-RELATED"/>
    <property type="match status" value="1"/>
</dbReference>
<sequence>MKLLGLASWALLAVTASASPTPTVEDGHLLSKRAAITDACNIGYCTQNGGTKGGAGGTTTTVTNLAQLSAAAIASGPGIVIVQGNIVGKAKVQVGSDKTIVGKSGSSLEGIGLTILGQKNVIVRNMKISKVEKDYGDAITIQLSKNVWVDHCDLSATRDGSVDKDFYDGLTDLSHAADWVTISHTYFHDHSKGSLVGHSDSNAAEDTGTLRVTYANNHWYNVRSRGPLLRFGTAHIYNNYYNTMDTGLNSRMGAQALIQSSLFENVGKKAIFTESSKEDGYVVAIDVTLTGQSANTAPVGKLTASSPPYSYSLLGSGNVKAAVTKEAGQTLGF</sequence>
<comment type="caution">
    <text evidence="7">The sequence shown here is derived from an EMBL/GenBank/DDBJ whole genome shotgun (WGS) entry which is preliminary data.</text>
</comment>
<keyword evidence="3 4" id="KW-0456">Lyase</keyword>
<accession>A0A8H6MW63</accession>
<keyword evidence="4" id="KW-0119">Carbohydrate metabolism</keyword>
<evidence type="ECO:0000313" key="7">
    <source>
        <dbReference type="EMBL" id="KAF6811232.1"/>
    </source>
</evidence>
<dbReference type="PANTHER" id="PTHR31683:SF18">
    <property type="entry name" value="PECTATE LYASE 21-RELATED"/>
    <property type="match status" value="1"/>
</dbReference>
<dbReference type="GO" id="GO:0030570">
    <property type="term" value="F:pectate lyase activity"/>
    <property type="evidence" value="ECO:0007669"/>
    <property type="project" value="InterPro"/>
</dbReference>
<dbReference type="Pfam" id="PF00544">
    <property type="entry name" value="Pectate_lyase_4"/>
    <property type="match status" value="1"/>
</dbReference>
<dbReference type="SUPFAM" id="SSF51126">
    <property type="entry name" value="Pectin lyase-like"/>
    <property type="match status" value="1"/>
</dbReference>
<keyword evidence="4" id="KW-0964">Secreted</keyword>
<dbReference type="InterPro" id="IPR045032">
    <property type="entry name" value="PEL"/>
</dbReference>
<dbReference type="GO" id="GO:0005576">
    <property type="term" value="C:extracellular region"/>
    <property type="evidence" value="ECO:0007669"/>
    <property type="project" value="UniProtKB-SubCell"/>
</dbReference>
<evidence type="ECO:0000256" key="3">
    <source>
        <dbReference type="ARBA" id="ARBA00023239"/>
    </source>
</evidence>
<evidence type="ECO:0000259" key="6">
    <source>
        <dbReference type="SMART" id="SM00656"/>
    </source>
</evidence>
<name>A0A8H6MW63_9PEZI</name>
<organism evidence="7 8">
    <name type="scientific">Colletotrichum plurivorum</name>
    <dbReference type="NCBI Taxonomy" id="2175906"/>
    <lineage>
        <taxon>Eukaryota</taxon>
        <taxon>Fungi</taxon>
        <taxon>Dikarya</taxon>
        <taxon>Ascomycota</taxon>
        <taxon>Pezizomycotina</taxon>
        <taxon>Sordariomycetes</taxon>
        <taxon>Hypocreomycetidae</taxon>
        <taxon>Glomerellales</taxon>
        <taxon>Glomerellaceae</taxon>
        <taxon>Colletotrichum</taxon>
        <taxon>Colletotrichum orchidearum species complex</taxon>
    </lineage>
</organism>
<comment type="similarity">
    <text evidence="1 4">Belongs to the polysaccharide lyase 1 family.</text>
</comment>
<dbReference type="GO" id="GO:0000272">
    <property type="term" value="P:polysaccharide catabolic process"/>
    <property type="evidence" value="ECO:0007669"/>
    <property type="project" value="UniProtKB-KW"/>
</dbReference>
<dbReference type="InterPro" id="IPR002022">
    <property type="entry name" value="Pec_lyase"/>
</dbReference>
<dbReference type="AlphaFoldDB" id="A0A8H6MW63"/>
<reference evidence="7" key="1">
    <citation type="journal article" date="2020" name="Phytopathology">
        <title>Genome Sequence Resources of Colletotrichum truncatum, C. plurivorum, C. musicola, and C. sojae: Four Species Pathogenic to Soybean (Glycine max).</title>
        <authorList>
            <person name="Rogerio F."/>
            <person name="Boufleur T.R."/>
            <person name="Ciampi-Guillardi M."/>
            <person name="Sukno S.A."/>
            <person name="Thon M.R."/>
            <person name="Massola Junior N.S."/>
            <person name="Baroncelli R."/>
        </authorList>
    </citation>
    <scope>NUCLEOTIDE SEQUENCE</scope>
    <source>
        <strain evidence="7">LFN00145</strain>
    </source>
</reference>
<proteinExistence type="inferred from homology"/>
<dbReference type="SMART" id="SM00656">
    <property type="entry name" value="Amb_all"/>
    <property type="match status" value="1"/>
</dbReference>
<evidence type="ECO:0000256" key="5">
    <source>
        <dbReference type="SAM" id="SignalP"/>
    </source>
</evidence>
<dbReference type="Gene3D" id="2.160.20.10">
    <property type="entry name" value="Single-stranded right-handed beta-helix, Pectin lyase-like"/>
    <property type="match status" value="1"/>
</dbReference>
<feature type="domain" description="Pectate lyase" evidence="6">
    <location>
        <begin position="55"/>
        <end position="269"/>
    </location>
</feature>
<comment type="subcellular location">
    <subcellularLocation>
        <location evidence="4">Secreted</location>
    </subcellularLocation>
</comment>
<keyword evidence="2 5" id="KW-0732">Signal</keyword>
<evidence type="ECO:0000256" key="1">
    <source>
        <dbReference type="ARBA" id="ARBA00010980"/>
    </source>
</evidence>
<gene>
    <name evidence="7" type="ORF">CPLU01_15151</name>
</gene>
<feature type="chain" id="PRO_5034153075" evidence="5">
    <location>
        <begin position="19"/>
        <end position="333"/>
    </location>
</feature>
<evidence type="ECO:0000256" key="2">
    <source>
        <dbReference type="ARBA" id="ARBA00022729"/>
    </source>
</evidence>